<feature type="compositionally biased region" description="Basic and acidic residues" evidence="9">
    <location>
        <begin position="49"/>
        <end position="58"/>
    </location>
</feature>
<keyword evidence="14" id="KW-1185">Reference proteome</keyword>
<feature type="domain" description="SPATA31" evidence="11">
    <location>
        <begin position="409"/>
        <end position="751"/>
    </location>
</feature>
<keyword evidence="2 10" id="KW-0812">Transmembrane</keyword>
<evidence type="ECO:0000259" key="12">
    <source>
        <dbReference type="Pfam" id="PF15371"/>
    </source>
</evidence>
<dbReference type="GO" id="GO:0030154">
    <property type="term" value="P:cell differentiation"/>
    <property type="evidence" value="ECO:0007669"/>
    <property type="project" value="UniProtKB-KW"/>
</dbReference>
<evidence type="ECO:0000256" key="4">
    <source>
        <dbReference type="ARBA" id="ARBA00022871"/>
    </source>
</evidence>
<dbReference type="InterPro" id="IPR027970">
    <property type="entry name" value="SPATA31-like"/>
</dbReference>
<evidence type="ECO:0000256" key="6">
    <source>
        <dbReference type="ARBA" id="ARBA00023136"/>
    </source>
</evidence>
<feature type="compositionally biased region" description="Basic and acidic residues" evidence="9">
    <location>
        <begin position="1136"/>
        <end position="1148"/>
    </location>
</feature>
<dbReference type="Pfam" id="PF14650">
    <property type="entry name" value="FAM75"/>
    <property type="match status" value="1"/>
</dbReference>
<evidence type="ECO:0000256" key="8">
    <source>
        <dbReference type="ARBA" id="ARBA00037695"/>
    </source>
</evidence>
<gene>
    <name evidence="13" type="ORF">J0S82_005485</name>
</gene>
<evidence type="ECO:0000256" key="3">
    <source>
        <dbReference type="ARBA" id="ARBA00022782"/>
    </source>
</evidence>
<feature type="region of interest" description="Disordered" evidence="9">
    <location>
        <begin position="1313"/>
        <end position="1361"/>
    </location>
</feature>
<comment type="function">
    <text evidence="8">May play a role in spermatogenesis.</text>
</comment>
<feature type="non-terminal residue" evidence="13">
    <location>
        <position position="1"/>
    </location>
</feature>
<dbReference type="PANTHER" id="PTHR21859:SF55">
    <property type="entry name" value="SPERMATOGENESIS-ASSOCIATED PROTEIN 31A1-RELATED"/>
    <property type="match status" value="1"/>
</dbReference>
<accession>A0A8J6DEP9</accession>
<feature type="compositionally biased region" description="Low complexity" evidence="9">
    <location>
        <begin position="1337"/>
        <end position="1350"/>
    </location>
</feature>
<feature type="region of interest" description="Disordered" evidence="9">
    <location>
        <begin position="155"/>
        <end position="190"/>
    </location>
</feature>
<feature type="region of interest" description="Disordered" evidence="9">
    <location>
        <begin position="213"/>
        <end position="234"/>
    </location>
</feature>
<evidence type="ECO:0000256" key="1">
    <source>
        <dbReference type="ARBA" id="ARBA00004167"/>
    </source>
</evidence>
<comment type="similarity">
    <text evidence="7">Belongs to the SPATA31 family.</text>
</comment>
<keyword evidence="4" id="KW-0744">Spermatogenesis</keyword>
<feature type="compositionally biased region" description="Polar residues" evidence="9">
    <location>
        <begin position="913"/>
        <end position="939"/>
    </location>
</feature>
<evidence type="ECO:0000256" key="2">
    <source>
        <dbReference type="ARBA" id="ARBA00022692"/>
    </source>
</evidence>
<reference evidence="13" key="1">
    <citation type="journal article" date="2021" name="Evol. Appl.">
        <title>The genome of the Pyrenean desman and the effects of bottlenecks and inbreeding on the genomic landscape of an endangered species.</title>
        <authorList>
            <person name="Escoda L."/>
            <person name="Castresana J."/>
        </authorList>
    </citation>
    <scope>NUCLEOTIDE SEQUENCE</scope>
    <source>
        <strain evidence="13">IBE-C5619</strain>
    </source>
</reference>
<dbReference type="PANTHER" id="PTHR21859">
    <property type="entry name" value="ACROSOME-SPECIFIC PROTEIN"/>
    <property type="match status" value="1"/>
</dbReference>
<feature type="compositionally biased region" description="Polar residues" evidence="9">
    <location>
        <begin position="383"/>
        <end position="396"/>
    </location>
</feature>
<comment type="caution">
    <text evidence="13">The sequence shown here is derived from an EMBL/GenBank/DDBJ whole genome shotgun (WGS) entry which is preliminary data.</text>
</comment>
<comment type="subcellular location">
    <subcellularLocation>
        <location evidence="1">Membrane</location>
        <topology evidence="1">Single-pass membrane protein</topology>
    </subcellularLocation>
</comment>
<dbReference type="GO" id="GO:0007283">
    <property type="term" value="P:spermatogenesis"/>
    <property type="evidence" value="ECO:0007669"/>
    <property type="project" value="UniProtKB-KW"/>
</dbReference>
<evidence type="ECO:0000313" key="13">
    <source>
        <dbReference type="EMBL" id="KAG8505040.1"/>
    </source>
</evidence>
<organism evidence="13 14">
    <name type="scientific">Galemys pyrenaicus</name>
    <name type="common">Iberian desman</name>
    <name type="synonym">Pyrenean desman</name>
    <dbReference type="NCBI Taxonomy" id="202257"/>
    <lineage>
        <taxon>Eukaryota</taxon>
        <taxon>Metazoa</taxon>
        <taxon>Chordata</taxon>
        <taxon>Craniata</taxon>
        <taxon>Vertebrata</taxon>
        <taxon>Euteleostomi</taxon>
        <taxon>Mammalia</taxon>
        <taxon>Eutheria</taxon>
        <taxon>Laurasiatheria</taxon>
        <taxon>Eulipotyphla</taxon>
        <taxon>Talpidae</taxon>
        <taxon>Galemys</taxon>
    </lineage>
</organism>
<evidence type="ECO:0000313" key="14">
    <source>
        <dbReference type="Proteomes" id="UP000700334"/>
    </source>
</evidence>
<dbReference type="EMBL" id="JAGFMF010012271">
    <property type="protein sequence ID" value="KAG8505040.1"/>
    <property type="molecule type" value="Genomic_DNA"/>
</dbReference>
<dbReference type="OrthoDB" id="9806404at2759"/>
<keyword evidence="6 10" id="KW-0472">Membrane</keyword>
<keyword evidence="5 10" id="KW-1133">Transmembrane helix</keyword>
<evidence type="ECO:0000256" key="10">
    <source>
        <dbReference type="SAM" id="Phobius"/>
    </source>
</evidence>
<name>A0A8J6DEP9_GALPY</name>
<dbReference type="Pfam" id="PF15371">
    <property type="entry name" value="DUF4599"/>
    <property type="match status" value="1"/>
</dbReference>
<feature type="domain" description="SPATA31-like" evidence="12">
    <location>
        <begin position="59"/>
        <end position="162"/>
    </location>
</feature>
<evidence type="ECO:0000256" key="7">
    <source>
        <dbReference type="ARBA" id="ARBA00035009"/>
    </source>
</evidence>
<feature type="region of interest" description="Disordered" evidence="9">
    <location>
        <begin position="523"/>
        <end position="552"/>
    </location>
</feature>
<evidence type="ECO:0000256" key="9">
    <source>
        <dbReference type="SAM" id="MobiDB-lite"/>
    </source>
</evidence>
<evidence type="ECO:0000259" key="11">
    <source>
        <dbReference type="Pfam" id="PF14650"/>
    </source>
</evidence>
<proteinExistence type="inferred from homology"/>
<keyword evidence="3" id="KW-0221">Differentiation</keyword>
<sequence>SASWLSSSSTSWVIDTIIAFLCGLGLFLLLLPCLQGSPSLPSSRKHRNNREQQREPRGRNRSRKKSQTVEACRDCLKELELARNRISLLQSPPGTFCPWLQHVPPVFCSRLGKCHDKRGFRQLLCQDHPDEMCKAAPAGSRWSCMEHVDNVVPPVSPSTSPALSNEQPLPLASTFPQGPMTSLHSISSQSSTNALESLETSFPLECLSPHLPDTLESGASPSPTPVSSASPPLDFTQTLPQCDSLALPLHTFPQSSSPHSPWPVSPIPLTSGIGHPSCPMSALTWWQKTTKDLCLSTSSCCESQEEHLACHPPEALFCGGATDRQTETGRLSLLNSNDQELLKIQATKRVEIKVWKEKEDGSYSKEMNPEYHLNSLGNIFKSLGTNPNPSTPQPIWSTEGKPKQPPNSQQLSYAKGLGDHLQQKYNQLFWGLPSLHSESLVATAWISESSSALQSPSFLFNVITNACPVRIQAKISPLFSQSQPLSHMEFQSQHLIPTIPQFQPLSQSQLQIKVPLQSSLSSLTPSSPQIRDCGKSCPAVPNEPQSPTPTETQHLKWPLLQKQLECGWTLSSVVRRSQEIFSVFSSTLPEDNWVVSILPENFPISPELRKQLEQHLQKWLIQHRWELPQRIQESLELKQLQCELPNINQCKLPNTKGKLERSQTSLFIGESSKGTQKMGFQLSKDMDQGLGHILGKVSKDSSTGSDISLVKGWGMNFKESDSDLRPSSSGSASDERVLKRYLCAKSGQIKEDLIQRSWVAVTHVFPRFKKYREKRNLRLLKDWEPCVNTARRITFLHPCTREILESHIIRIWVKHRWGLPLKVLTPINCFKLKKKAQSLPLLQCDSPPSATCLPAAHSRIKFAMSQEELPQAHLGEKITKESGLTLEKPLLPPSPVCDQGWLLPVSNREPSETLLTGQEGKLSSHSFTSDQKVGSWQSETMKRSDSRQEAGGWDPQNPSDWVKTAEMNSGFQTLRAQETREVLGAESPALQLQSRDILGSGVLTKLPTRNVHMRNSVCPLTSESPLLPRTYVSQDSGESCFNIELARELEFQAHLQREEQYIDYPTYMFPTEDSFVSWVPHCHLQRLSYGDVMTSPMICSFIADQSSSPQHQEFRILRPQDSWKSKRKSKVANPTYEREDCKSPDGREYEGCQELQPSQVGSWSHPTQVRIVNSFGSKCLQKQVPPESFFRKGMRLFFQWIFSSKKGKSQGCLQRCKPAFSTVQRQESGKSKSIMDGETAEARALMTAVGQILEEKMAHRQELQAIKLSEHKQELQSSACGGYCSYRSSFHLEKRKGSYTTCSHQVTVQTQNCSTREKHVKPRQSLKSVRFNDDRSSSTPPKKTVSPVSSHQNGPRIPAVPGCHHHCPRHCLSQGGVFPGQP</sequence>
<dbReference type="GO" id="GO:0016020">
    <property type="term" value="C:membrane"/>
    <property type="evidence" value="ECO:0007669"/>
    <property type="project" value="UniProtKB-SubCell"/>
</dbReference>
<evidence type="ECO:0000256" key="5">
    <source>
        <dbReference type="ARBA" id="ARBA00022989"/>
    </source>
</evidence>
<dbReference type="InterPro" id="IPR039509">
    <property type="entry name" value="SPATA31"/>
</dbReference>
<feature type="transmembrane region" description="Helical" evidence="10">
    <location>
        <begin position="12"/>
        <end position="31"/>
    </location>
</feature>
<feature type="region of interest" description="Disordered" evidence="9">
    <location>
        <begin position="40"/>
        <end position="66"/>
    </location>
</feature>
<feature type="region of interest" description="Disordered" evidence="9">
    <location>
        <begin position="382"/>
        <end position="409"/>
    </location>
</feature>
<feature type="region of interest" description="Disordered" evidence="9">
    <location>
        <begin position="1125"/>
        <end position="1148"/>
    </location>
</feature>
<dbReference type="Proteomes" id="UP000700334">
    <property type="component" value="Unassembled WGS sequence"/>
</dbReference>
<feature type="region of interest" description="Disordered" evidence="9">
    <location>
        <begin position="912"/>
        <end position="959"/>
    </location>
</feature>
<protein>
    <submittedName>
        <fullName evidence="13">Spermatogenesis-associated protein 31A1</fullName>
    </submittedName>
</protein>
<feature type="compositionally biased region" description="Polar residues" evidence="9">
    <location>
        <begin position="543"/>
        <end position="552"/>
    </location>
</feature>